<keyword evidence="6" id="KW-0255">Endonuclease</keyword>
<name>A0AAE0QUR5_9TELE</name>
<dbReference type="PANTHER" id="PTHR33064:SF37">
    <property type="entry name" value="RIBONUCLEASE H"/>
    <property type="match status" value="1"/>
</dbReference>
<dbReference type="GO" id="GO:0003964">
    <property type="term" value="F:RNA-directed DNA polymerase activity"/>
    <property type="evidence" value="ECO:0007669"/>
    <property type="project" value="UniProtKB-KW"/>
</dbReference>
<dbReference type="InterPro" id="IPR051320">
    <property type="entry name" value="Viral_Replic_Matur_Polypro"/>
</dbReference>
<keyword evidence="4" id="KW-0540">Nuclease</keyword>
<evidence type="ECO:0000256" key="5">
    <source>
        <dbReference type="ARBA" id="ARBA00022750"/>
    </source>
</evidence>
<comment type="caution">
    <text evidence="10">The sequence shown here is derived from an EMBL/GenBank/DDBJ whole genome shotgun (WGS) entry which is preliminary data.</text>
</comment>
<evidence type="ECO:0000256" key="3">
    <source>
        <dbReference type="ARBA" id="ARBA00022695"/>
    </source>
</evidence>
<evidence type="ECO:0000256" key="8">
    <source>
        <dbReference type="ARBA" id="ARBA00022918"/>
    </source>
</evidence>
<evidence type="ECO:0000313" key="11">
    <source>
        <dbReference type="Proteomes" id="UP001274896"/>
    </source>
</evidence>
<dbReference type="GO" id="GO:0006508">
    <property type="term" value="P:proteolysis"/>
    <property type="evidence" value="ECO:0007669"/>
    <property type="project" value="UniProtKB-KW"/>
</dbReference>
<keyword evidence="2" id="KW-0808">Transferase</keyword>
<dbReference type="GO" id="GO:0004519">
    <property type="term" value="F:endonuclease activity"/>
    <property type="evidence" value="ECO:0007669"/>
    <property type="project" value="UniProtKB-KW"/>
</dbReference>
<accession>A0AAE0QUR5</accession>
<dbReference type="CDD" id="cd09274">
    <property type="entry name" value="RNase_HI_RT_Ty3"/>
    <property type="match status" value="1"/>
</dbReference>
<evidence type="ECO:0000256" key="6">
    <source>
        <dbReference type="ARBA" id="ARBA00022759"/>
    </source>
</evidence>
<evidence type="ECO:0000256" key="1">
    <source>
        <dbReference type="ARBA" id="ARBA00022670"/>
    </source>
</evidence>
<dbReference type="PANTHER" id="PTHR33064">
    <property type="entry name" value="POL PROTEIN"/>
    <property type="match status" value="1"/>
</dbReference>
<dbReference type="SUPFAM" id="SSF56672">
    <property type="entry name" value="DNA/RNA polymerases"/>
    <property type="match status" value="1"/>
</dbReference>
<proteinExistence type="predicted"/>
<dbReference type="FunFam" id="3.10.20.370:FF:000001">
    <property type="entry name" value="Retrovirus-related Pol polyprotein from transposon 17.6-like protein"/>
    <property type="match status" value="1"/>
</dbReference>
<dbReference type="InterPro" id="IPR043502">
    <property type="entry name" value="DNA/RNA_pol_sf"/>
</dbReference>
<gene>
    <name evidence="10" type="ORF">QTP70_024313</name>
</gene>
<organism evidence="10 11">
    <name type="scientific">Hemibagrus guttatus</name>
    <dbReference type="NCBI Taxonomy" id="175788"/>
    <lineage>
        <taxon>Eukaryota</taxon>
        <taxon>Metazoa</taxon>
        <taxon>Chordata</taxon>
        <taxon>Craniata</taxon>
        <taxon>Vertebrata</taxon>
        <taxon>Euteleostomi</taxon>
        <taxon>Actinopterygii</taxon>
        <taxon>Neopterygii</taxon>
        <taxon>Teleostei</taxon>
        <taxon>Ostariophysi</taxon>
        <taxon>Siluriformes</taxon>
        <taxon>Bagridae</taxon>
        <taxon>Hemibagrus</taxon>
    </lineage>
</organism>
<keyword evidence="5" id="KW-0064">Aspartyl protease</keyword>
<evidence type="ECO:0000256" key="4">
    <source>
        <dbReference type="ARBA" id="ARBA00022722"/>
    </source>
</evidence>
<keyword evidence="1" id="KW-0645">Protease</keyword>
<reference evidence="10" key="1">
    <citation type="submission" date="2023-06" db="EMBL/GenBank/DDBJ databases">
        <title>Male Hemibagrus guttatus genome.</title>
        <authorList>
            <person name="Bian C."/>
        </authorList>
    </citation>
    <scope>NUCLEOTIDE SEQUENCE</scope>
    <source>
        <strain evidence="10">Male_cb2023</strain>
        <tissue evidence="10">Muscle</tissue>
    </source>
</reference>
<evidence type="ECO:0000313" key="10">
    <source>
        <dbReference type="EMBL" id="KAK3533730.1"/>
    </source>
</evidence>
<dbReference type="Pfam" id="PF17917">
    <property type="entry name" value="RT_RNaseH"/>
    <property type="match status" value="1"/>
</dbReference>
<dbReference type="InterPro" id="IPR041373">
    <property type="entry name" value="RT_RNaseH"/>
</dbReference>
<keyword evidence="8" id="KW-0695">RNA-directed DNA polymerase</keyword>
<keyword evidence="3" id="KW-0548">Nucleotidyltransferase</keyword>
<dbReference type="GO" id="GO:0004190">
    <property type="term" value="F:aspartic-type endopeptidase activity"/>
    <property type="evidence" value="ECO:0007669"/>
    <property type="project" value="UniProtKB-KW"/>
</dbReference>
<sequence length="115" mass="13220">MVQRLMDIVLRTYRTFAAAYLDDVLIHSSTCLPFTLHTDVSKTGLEAVLSQVFEAKEHPVFYTLRKLTPTEKNYAAVKREALAIKWAIKEMCYYLAGRHFTLVTNHAPLQWMAKA</sequence>
<dbReference type="Proteomes" id="UP001274896">
    <property type="component" value="Unassembled WGS sequence"/>
</dbReference>
<keyword evidence="7" id="KW-0378">Hydrolase</keyword>
<evidence type="ECO:0000256" key="2">
    <source>
        <dbReference type="ARBA" id="ARBA00022679"/>
    </source>
</evidence>
<feature type="domain" description="Reverse transcriptase RNase H-like" evidence="9">
    <location>
        <begin position="33"/>
        <end position="113"/>
    </location>
</feature>
<evidence type="ECO:0000256" key="7">
    <source>
        <dbReference type="ARBA" id="ARBA00022801"/>
    </source>
</evidence>
<dbReference type="Gene3D" id="3.10.20.370">
    <property type="match status" value="1"/>
</dbReference>
<dbReference type="EMBL" id="JAUCMX010000010">
    <property type="protein sequence ID" value="KAK3533730.1"/>
    <property type="molecule type" value="Genomic_DNA"/>
</dbReference>
<protein>
    <recommendedName>
        <fullName evidence="9">Reverse transcriptase RNase H-like domain-containing protein</fullName>
    </recommendedName>
</protein>
<feature type="non-terminal residue" evidence="10">
    <location>
        <position position="115"/>
    </location>
</feature>
<dbReference type="AlphaFoldDB" id="A0AAE0QUR5"/>
<evidence type="ECO:0000259" key="9">
    <source>
        <dbReference type="Pfam" id="PF17917"/>
    </source>
</evidence>
<keyword evidence="11" id="KW-1185">Reference proteome</keyword>